<reference evidence="2 3" key="1">
    <citation type="submission" date="2019-05" db="EMBL/GenBank/DDBJ databases">
        <title>Emergence of the Ug99 lineage of the wheat stem rust pathogen through somatic hybridization.</title>
        <authorList>
            <person name="Li F."/>
            <person name="Upadhyaya N.M."/>
            <person name="Sperschneider J."/>
            <person name="Matny O."/>
            <person name="Nguyen-Phuc H."/>
            <person name="Mago R."/>
            <person name="Raley C."/>
            <person name="Miller M.E."/>
            <person name="Silverstein K.A.T."/>
            <person name="Henningsen E."/>
            <person name="Hirsch C.D."/>
            <person name="Visser B."/>
            <person name="Pretorius Z.A."/>
            <person name="Steffenson B.J."/>
            <person name="Schwessinger B."/>
            <person name="Dodds P.N."/>
            <person name="Figueroa M."/>
        </authorList>
    </citation>
    <scope>NUCLEOTIDE SEQUENCE [LARGE SCALE GENOMIC DNA]</scope>
    <source>
        <strain evidence="2 3">Ug99</strain>
    </source>
</reference>
<feature type="signal peptide" evidence="1">
    <location>
        <begin position="1"/>
        <end position="19"/>
    </location>
</feature>
<organism evidence="2 3">
    <name type="scientific">Puccinia graminis f. sp. tritici</name>
    <dbReference type="NCBI Taxonomy" id="56615"/>
    <lineage>
        <taxon>Eukaryota</taxon>
        <taxon>Fungi</taxon>
        <taxon>Dikarya</taxon>
        <taxon>Basidiomycota</taxon>
        <taxon>Pucciniomycotina</taxon>
        <taxon>Pucciniomycetes</taxon>
        <taxon>Pucciniales</taxon>
        <taxon>Pucciniaceae</taxon>
        <taxon>Puccinia</taxon>
    </lineage>
</organism>
<keyword evidence="1" id="KW-0732">Signal</keyword>
<dbReference type="AlphaFoldDB" id="A0A5B0N981"/>
<comment type="caution">
    <text evidence="2">The sequence shown here is derived from an EMBL/GenBank/DDBJ whole genome shotgun (WGS) entry which is preliminary data.</text>
</comment>
<dbReference type="OMA" id="AWIHRWL"/>
<evidence type="ECO:0000313" key="3">
    <source>
        <dbReference type="Proteomes" id="UP000325313"/>
    </source>
</evidence>
<protein>
    <submittedName>
        <fullName evidence="2">Uncharacterized protein</fullName>
    </submittedName>
</protein>
<dbReference type="EMBL" id="VDEP01000415">
    <property type="protein sequence ID" value="KAA1085246.1"/>
    <property type="molecule type" value="Genomic_DNA"/>
</dbReference>
<dbReference type="Proteomes" id="UP000325313">
    <property type="component" value="Unassembled WGS sequence"/>
</dbReference>
<proteinExistence type="predicted"/>
<evidence type="ECO:0000256" key="1">
    <source>
        <dbReference type="SAM" id="SignalP"/>
    </source>
</evidence>
<sequence length="161" mass="17928">MRVCRRWLMALFVEITTLALVTMAIPVKFSPASSSQPTASYRGMMGNSFAPNTFHPHDDPQLAATIEKIYRLNDKQRARIGAKLAKLDAPPKPKSRFAKFWERFLRFFRRKRTPFQATLDKTKTLGGATVGPVVTGLSLGALSAWLLGMSARFAEAIRISA</sequence>
<gene>
    <name evidence="2" type="ORF">PGTUg99_013640</name>
</gene>
<name>A0A5B0N981_PUCGR</name>
<accession>A0A5B0N981</accession>
<feature type="chain" id="PRO_5022993056" evidence="1">
    <location>
        <begin position="20"/>
        <end position="161"/>
    </location>
</feature>
<evidence type="ECO:0000313" key="2">
    <source>
        <dbReference type="EMBL" id="KAA1085246.1"/>
    </source>
</evidence>